<dbReference type="EnsemblMetazoa" id="XM_038203039.1">
    <property type="protein sequence ID" value="XP_038058967.1"/>
    <property type="gene ID" value="LOC119730231"/>
</dbReference>
<dbReference type="Proteomes" id="UP000887568">
    <property type="component" value="Unplaced"/>
</dbReference>
<evidence type="ECO:0000313" key="3">
    <source>
        <dbReference type="Proteomes" id="UP000887568"/>
    </source>
</evidence>
<name>A0A914A5C9_PATMI</name>
<sequence length="242" mass="26679">MFDRWGILITVGTGICRGCLSRHKQAVTHQTAEQLPSDVRSKEQEEQQCTISDFTSLAGVPSLQPTDTACTSVHEHTSESSSTDGDITQDVGALDSSWAPTPRPKNVELQSLNTFLTQGGMSAVDGQLRLSLEEASDSTIRYYRRKAKEAFGLVLHCLAPGQEDGLMKITIGETTAESSQSGQHFDSSTRSLVACYQTADNWCLMPFRNSKWPLHPAAILDLMVSACNWRVYLIFDSEYPNI</sequence>
<dbReference type="RefSeq" id="XP_038058967.1">
    <property type="nucleotide sequence ID" value="XM_038203039.1"/>
</dbReference>
<dbReference type="EnsemblMetazoa" id="XM_038203002.1">
    <property type="protein sequence ID" value="XP_038058930.1"/>
    <property type="gene ID" value="LOC119730210"/>
</dbReference>
<evidence type="ECO:0000313" key="2">
    <source>
        <dbReference type="EnsemblMetazoa" id="XP_038058930.1"/>
    </source>
</evidence>
<proteinExistence type="predicted"/>
<dbReference type="GeneID" id="119730231"/>
<protein>
    <submittedName>
        <fullName evidence="2">Uncharacterized protein</fullName>
    </submittedName>
</protein>
<organism evidence="2 3">
    <name type="scientific">Patiria miniata</name>
    <name type="common">Bat star</name>
    <name type="synonym">Asterina miniata</name>
    <dbReference type="NCBI Taxonomy" id="46514"/>
    <lineage>
        <taxon>Eukaryota</taxon>
        <taxon>Metazoa</taxon>
        <taxon>Echinodermata</taxon>
        <taxon>Eleutherozoa</taxon>
        <taxon>Asterozoa</taxon>
        <taxon>Asteroidea</taxon>
        <taxon>Valvatacea</taxon>
        <taxon>Valvatida</taxon>
        <taxon>Asterinidae</taxon>
        <taxon>Patiria</taxon>
    </lineage>
</organism>
<reference evidence="2" key="1">
    <citation type="submission" date="2022-11" db="UniProtKB">
        <authorList>
            <consortium name="EnsemblMetazoa"/>
        </authorList>
    </citation>
    <scope>IDENTIFICATION</scope>
</reference>
<dbReference type="RefSeq" id="XP_038058930.1">
    <property type="nucleotide sequence ID" value="XM_038203002.1"/>
</dbReference>
<dbReference type="GeneID" id="119730210"/>
<accession>A0A914A5C9</accession>
<dbReference type="OMA" id="HFHIRTH"/>
<keyword evidence="3" id="KW-1185">Reference proteome</keyword>
<dbReference type="OrthoDB" id="5984173at2759"/>
<dbReference type="AlphaFoldDB" id="A0A914A5C9"/>
<evidence type="ECO:0000256" key="1">
    <source>
        <dbReference type="SAM" id="MobiDB-lite"/>
    </source>
</evidence>
<feature type="region of interest" description="Disordered" evidence="1">
    <location>
        <begin position="72"/>
        <end position="103"/>
    </location>
</feature>